<feature type="transmembrane region" description="Helical" evidence="1">
    <location>
        <begin position="38"/>
        <end position="60"/>
    </location>
</feature>
<dbReference type="InterPro" id="IPR008756">
    <property type="entry name" value="Peptidase_M56"/>
</dbReference>
<name>A0A173YTR3_9FIRM</name>
<dbReference type="RefSeq" id="WP_055653103.1">
    <property type="nucleotide sequence ID" value="NZ_CABIXC010000001.1"/>
</dbReference>
<proteinExistence type="predicted"/>
<dbReference type="PANTHER" id="PTHR34978">
    <property type="entry name" value="POSSIBLE SENSOR-TRANSDUCER PROTEIN BLAR"/>
    <property type="match status" value="1"/>
</dbReference>
<dbReference type="PANTHER" id="PTHR34978:SF3">
    <property type="entry name" value="SLR0241 PROTEIN"/>
    <property type="match status" value="1"/>
</dbReference>
<gene>
    <name evidence="3" type="primary">blaR1_2</name>
    <name evidence="3" type="ORF">ERS852407_00853</name>
</gene>
<keyword evidence="1" id="KW-0472">Membrane</keyword>
<evidence type="ECO:0000259" key="2">
    <source>
        <dbReference type="Pfam" id="PF05569"/>
    </source>
</evidence>
<feature type="transmembrane region" description="Helical" evidence="1">
    <location>
        <begin position="217"/>
        <end position="240"/>
    </location>
</feature>
<feature type="transmembrane region" description="Helical" evidence="1">
    <location>
        <begin position="115"/>
        <end position="136"/>
    </location>
</feature>
<dbReference type="Pfam" id="PF05569">
    <property type="entry name" value="Peptidase_M56"/>
    <property type="match status" value="1"/>
</dbReference>
<accession>A0A173YTR3</accession>
<feature type="transmembrane region" description="Helical" evidence="1">
    <location>
        <begin position="6"/>
        <end position="31"/>
    </location>
</feature>
<sequence length="781" mass="87366">MDVDQMMITLLNMSITAGFAALLVMALRLLYKRLPKRFSCVLWLVVIFRFLCPFSLQSAYSLLPFYSNPLEERIIYENTPSIDSGVFFIDRPVNQVLEQTMTVTNPYMSVNPIQILLFVMLVVWEAGMLVFFLFHFAGYIRLKWRLGTAVKIQEPDPDHEDEKGRRPEHGIYESDRIPGAFVMGIFRPVIYLPSNLTEMERECVLRHERIHIRRRDYLVKLLGLLMVIVHWFNPIAHIAFRLLCKDMEMSCDEAVVSELGEGGKRQYSLALLSAAEKGSGARLPLAFGESHTKSRIKNVLNYKKAGFRITLCAVIVTAAAVLCLMTVREKPVDPEAVSIIGGGDGPTSIFIAGKDDGETPAMPVEMPDTSWLSGQVLEKGLESTITIDYASKDQIIFHGSCGLFSFQLKDGKWVPNLIIGPDDTGTIDLEAITSALDAVKKEPESEDSVHREDSFVGKNPTAGSSFIDYDVEKLADGSIAVLGGMGTSSSNGGLTGKLVDVFYGWYHPDDMVMHQAYLFAGDGTMVENNSGEIEERRYLFTTDGADYFLRTPQTALEFELQDGKEPESLHFPYDRLELVRNAGGSVQVLDPMVIMGQPESQKMVLAEGRIYYYGAAKADILSFKSHSLIGIRTDGSDRRVAGIDYSVCRGLSYDNGYLYYEGWKNAMEFPRPIYRMKPDFSEITKLGDFNGNLISVVDGTFYLLSAEKPAIVLTREGRFDEVMYYDKCGYDAKNYECVAASAADGKLAMKFVNLSENGEYVNYEIPLAAGDLWKKTPVKKK</sequence>
<evidence type="ECO:0000313" key="4">
    <source>
        <dbReference type="Proteomes" id="UP000095651"/>
    </source>
</evidence>
<keyword evidence="1" id="KW-0812">Transmembrane</keyword>
<evidence type="ECO:0000256" key="1">
    <source>
        <dbReference type="SAM" id="Phobius"/>
    </source>
</evidence>
<dbReference type="AlphaFoldDB" id="A0A173YTR3"/>
<dbReference type="InterPro" id="IPR052173">
    <property type="entry name" value="Beta-lactam_resp_regulator"/>
</dbReference>
<evidence type="ECO:0000313" key="3">
    <source>
        <dbReference type="EMBL" id="CUN66626.1"/>
    </source>
</evidence>
<organism evidence="3 4">
    <name type="scientific">Hungatella hathewayi</name>
    <dbReference type="NCBI Taxonomy" id="154046"/>
    <lineage>
        <taxon>Bacteria</taxon>
        <taxon>Bacillati</taxon>
        <taxon>Bacillota</taxon>
        <taxon>Clostridia</taxon>
        <taxon>Lachnospirales</taxon>
        <taxon>Lachnospiraceae</taxon>
        <taxon>Hungatella</taxon>
    </lineage>
</organism>
<protein>
    <submittedName>
        <fullName evidence="3">Peptidase M56 BlaR1</fullName>
    </submittedName>
</protein>
<dbReference type="EMBL" id="CYZE01000001">
    <property type="protein sequence ID" value="CUN66626.1"/>
    <property type="molecule type" value="Genomic_DNA"/>
</dbReference>
<dbReference type="CDD" id="cd07341">
    <property type="entry name" value="M56_BlaR1_MecR1_like"/>
    <property type="match status" value="1"/>
</dbReference>
<keyword evidence="1" id="KW-1133">Transmembrane helix</keyword>
<feature type="domain" description="Peptidase M56" evidence="2">
    <location>
        <begin position="9"/>
        <end position="298"/>
    </location>
</feature>
<dbReference type="Proteomes" id="UP000095651">
    <property type="component" value="Unassembled WGS sequence"/>
</dbReference>
<reference evidence="3 4" key="1">
    <citation type="submission" date="2015-09" db="EMBL/GenBank/DDBJ databases">
        <authorList>
            <consortium name="Pathogen Informatics"/>
        </authorList>
    </citation>
    <scope>NUCLEOTIDE SEQUENCE [LARGE SCALE GENOMIC DNA]</scope>
    <source>
        <strain evidence="3 4">2789STDY5608850</strain>
    </source>
</reference>